<dbReference type="EMBL" id="JABSTR010000009">
    <property type="protein sequence ID" value="KAH9378831.1"/>
    <property type="molecule type" value="Genomic_DNA"/>
</dbReference>
<proteinExistence type="predicted"/>
<protein>
    <submittedName>
        <fullName evidence="2">Uncharacterized protein</fullName>
    </submittedName>
</protein>
<evidence type="ECO:0000256" key="1">
    <source>
        <dbReference type="SAM" id="MobiDB-lite"/>
    </source>
</evidence>
<reference evidence="2 3" key="1">
    <citation type="journal article" date="2020" name="Cell">
        <title>Large-Scale Comparative Analyses of Tick Genomes Elucidate Their Genetic Diversity and Vector Capacities.</title>
        <authorList>
            <consortium name="Tick Genome and Microbiome Consortium (TIGMIC)"/>
            <person name="Jia N."/>
            <person name="Wang J."/>
            <person name="Shi W."/>
            <person name="Du L."/>
            <person name="Sun Y."/>
            <person name="Zhan W."/>
            <person name="Jiang J.F."/>
            <person name="Wang Q."/>
            <person name="Zhang B."/>
            <person name="Ji P."/>
            <person name="Bell-Sakyi L."/>
            <person name="Cui X.M."/>
            <person name="Yuan T.T."/>
            <person name="Jiang B.G."/>
            <person name="Yang W.F."/>
            <person name="Lam T.T."/>
            <person name="Chang Q.C."/>
            <person name="Ding S.J."/>
            <person name="Wang X.J."/>
            <person name="Zhu J.G."/>
            <person name="Ruan X.D."/>
            <person name="Zhao L."/>
            <person name="Wei J.T."/>
            <person name="Ye R.Z."/>
            <person name="Que T.C."/>
            <person name="Du C.H."/>
            <person name="Zhou Y.H."/>
            <person name="Cheng J.X."/>
            <person name="Dai P.F."/>
            <person name="Guo W.B."/>
            <person name="Han X.H."/>
            <person name="Huang E.J."/>
            <person name="Li L.F."/>
            <person name="Wei W."/>
            <person name="Gao Y.C."/>
            <person name="Liu J.Z."/>
            <person name="Shao H.Z."/>
            <person name="Wang X."/>
            <person name="Wang C.C."/>
            <person name="Yang T.C."/>
            <person name="Huo Q.B."/>
            <person name="Li W."/>
            <person name="Chen H.Y."/>
            <person name="Chen S.E."/>
            <person name="Zhou L.G."/>
            <person name="Ni X.B."/>
            <person name="Tian J.H."/>
            <person name="Sheng Y."/>
            <person name="Liu T."/>
            <person name="Pan Y.S."/>
            <person name="Xia L.Y."/>
            <person name="Li J."/>
            <person name="Zhao F."/>
            <person name="Cao W.C."/>
        </authorList>
    </citation>
    <scope>NUCLEOTIDE SEQUENCE [LARGE SCALE GENOMIC DNA]</scope>
    <source>
        <strain evidence="2">HaeL-2018</strain>
    </source>
</reference>
<evidence type="ECO:0000313" key="3">
    <source>
        <dbReference type="Proteomes" id="UP000821853"/>
    </source>
</evidence>
<keyword evidence="3" id="KW-1185">Reference proteome</keyword>
<dbReference type="AlphaFoldDB" id="A0A9J6GWU5"/>
<dbReference type="VEuPathDB" id="VectorBase:HLOH_047746"/>
<evidence type="ECO:0000313" key="2">
    <source>
        <dbReference type="EMBL" id="KAH9378831.1"/>
    </source>
</evidence>
<feature type="region of interest" description="Disordered" evidence="1">
    <location>
        <begin position="1"/>
        <end position="51"/>
    </location>
</feature>
<sequence>MIVNGRAMNGKPNVPGTPLPFEASAALNPTQLNSPGLAKRKRTAEPSHLHEKPPVRIAADLQAHWSSAVIMPDYDNNPNLRQKVYHHRMRRIRPLQTQECVEIGSHVLTIRPKEQFDVKTLSAQLLCKSIAALSKNLDLQKHLTIKVSEQANMVIVHTCDLAQARQTIATKGTATTQTCPFTSSHGEPGTGTWHVSWSHKWLPHGRN</sequence>
<accession>A0A9J6GWU5</accession>
<organism evidence="2 3">
    <name type="scientific">Haemaphysalis longicornis</name>
    <name type="common">Bush tick</name>
    <dbReference type="NCBI Taxonomy" id="44386"/>
    <lineage>
        <taxon>Eukaryota</taxon>
        <taxon>Metazoa</taxon>
        <taxon>Ecdysozoa</taxon>
        <taxon>Arthropoda</taxon>
        <taxon>Chelicerata</taxon>
        <taxon>Arachnida</taxon>
        <taxon>Acari</taxon>
        <taxon>Parasitiformes</taxon>
        <taxon>Ixodida</taxon>
        <taxon>Ixodoidea</taxon>
        <taxon>Ixodidae</taxon>
        <taxon>Haemaphysalinae</taxon>
        <taxon>Haemaphysalis</taxon>
    </lineage>
</organism>
<comment type="caution">
    <text evidence="2">The sequence shown here is derived from an EMBL/GenBank/DDBJ whole genome shotgun (WGS) entry which is preliminary data.</text>
</comment>
<name>A0A9J6GWU5_HAELO</name>
<dbReference type="Proteomes" id="UP000821853">
    <property type="component" value="Unassembled WGS sequence"/>
</dbReference>
<gene>
    <name evidence="2" type="ORF">HPB48_021794</name>
</gene>